<dbReference type="EMBL" id="JASPKY010000247">
    <property type="protein sequence ID" value="KAK9717112.1"/>
    <property type="molecule type" value="Genomic_DNA"/>
</dbReference>
<name>A0AAW1KFZ9_POPJA</name>
<dbReference type="PRINTS" id="PR00465">
    <property type="entry name" value="EP450IV"/>
</dbReference>
<keyword evidence="9" id="KW-0492">Microsome</keyword>
<dbReference type="PANTHER" id="PTHR24292:SF100">
    <property type="entry name" value="CYTOCHROME P450 6A16, ISOFORM B-RELATED"/>
    <property type="match status" value="1"/>
</dbReference>
<keyword evidence="6" id="KW-0349">Heme</keyword>
<evidence type="ECO:0000256" key="15">
    <source>
        <dbReference type="SAM" id="Phobius"/>
    </source>
</evidence>
<evidence type="ECO:0000256" key="10">
    <source>
        <dbReference type="ARBA" id="ARBA00023002"/>
    </source>
</evidence>
<dbReference type="InterPro" id="IPR050476">
    <property type="entry name" value="Insect_CytP450_Detox"/>
</dbReference>
<keyword evidence="8" id="KW-0256">Endoplasmic reticulum</keyword>
<dbReference type="CDD" id="cd11056">
    <property type="entry name" value="CYP6-like"/>
    <property type="match status" value="1"/>
</dbReference>
<evidence type="ECO:0000256" key="13">
    <source>
        <dbReference type="ARBA" id="ARBA00023136"/>
    </source>
</evidence>
<keyword evidence="17" id="KW-1185">Reference proteome</keyword>
<keyword evidence="15" id="KW-0812">Transmembrane</keyword>
<evidence type="ECO:0000256" key="4">
    <source>
        <dbReference type="ARBA" id="ARBA00004406"/>
    </source>
</evidence>
<gene>
    <name evidence="16" type="ORF">QE152_g24346</name>
</gene>
<comment type="caution">
    <text evidence="16">The sequence shown here is derived from an EMBL/GenBank/DDBJ whole genome shotgun (WGS) entry which is preliminary data.</text>
</comment>
<proteinExistence type="inferred from homology"/>
<evidence type="ECO:0000313" key="16">
    <source>
        <dbReference type="EMBL" id="KAK9717112.1"/>
    </source>
</evidence>
<dbReference type="SUPFAM" id="SSF48264">
    <property type="entry name" value="Cytochrome P450"/>
    <property type="match status" value="1"/>
</dbReference>
<comment type="function">
    <text evidence="2">May be involved in the metabolism of insect hormones and in the breakdown of synthetic insecticides.</text>
</comment>
<dbReference type="GO" id="GO:0016705">
    <property type="term" value="F:oxidoreductase activity, acting on paired donors, with incorporation or reduction of molecular oxygen"/>
    <property type="evidence" value="ECO:0007669"/>
    <property type="project" value="InterPro"/>
</dbReference>
<feature type="region of interest" description="Disordered" evidence="14">
    <location>
        <begin position="410"/>
        <end position="436"/>
    </location>
</feature>
<evidence type="ECO:0000256" key="14">
    <source>
        <dbReference type="SAM" id="MobiDB-lite"/>
    </source>
</evidence>
<evidence type="ECO:0000256" key="3">
    <source>
        <dbReference type="ARBA" id="ARBA00004174"/>
    </source>
</evidence>
<keyword evidence="11" id="KW-0408">Iron</keyword>
<organism evidence="16 17">
    <name type="scientific">Popillia japonica</name>
    <name type="common">Japanese beetle</name>
    <dbReference type="NCBI Taxonomy" id="7064"/>
    <lineage>
        <taxon>Eukaryota</taxon>
        <taxon>Metazoa</taxon>
        <taxon>Ecdysozoa</taxon>
        <taxon>Arthropoda</taxon>
        <taxon>Hexapoda</taxon>
        <taxon>Insecta</taxon>
        <taxon>Pterygota</taxon>
        <taxon>Neoptera</taxon>
        <taxon>Endopterygota</taxon>
        <taxon>Coleoptera</taxon>
        <taxon>Polyphaga</taxon>
        <taxon>Scarabaeiformia</taxon>
        <taxon>Scarabaeidae</taxon>
        <taxon>Rutelinae</taxon>
        <taxon>Popillia</taxon>
    </lineage>
</organism>
<evidence type="ECO:0000256" key="7">
    <source>
        <dbReference type="ARBA" id="ARBA00022723"/>
    </source>
</evidence>
<evidence type="ECO:0000256" key="2">
    <source>
        <dbReference type="ARBA" id="ARBA00003690"/>
    </source>
</evidence>
<keyword evidence="10" id="KW-0560">Oxidoreductase</keyword>
<comment type="similarity">
    <text evidence="5">Belongs to the cytochrome P450 family.</text>
</comment>
<dbReference type="GO" id="GO:0005789">
    <property type="term" value="C:endoplasmic reticulum membrane"/>
    <property type="evidence" value="ECO:0007669"/>
    <property type="project" value="UniProtKB-SubCell"/>
</dbReference>
<evidence type="ECO:0000256" key="5">
    <source>
        <dbReference type="ARBA" id="ARBA00010617"/>
    </source>
</evidence>
<evidence type="ECO:0000256" key="8">
    <source>
        <dbReference type="ARBA" id="ARBA00022824"/>
    </source>
</evidence>
<dbReference type="GO" id="GO:0020037">
    <property type="term" value="F:heme binding"/>
    <property type="evidence" value="ECO:0007669"/>
    <property type="project" value="InterPro"/>
</dbReference>
<dbReference type="Gene3D" id="1.10.630.10">
    <property type="entry name" value="Cytochrome P450"/>
    <property type="match status" value="1"/>
</dbReference>
<keyword evidence="15" id="KW-1133">Transmembrane helix</keyword>
<sequence length="436" mass="49961">MLLINLILSVVVFLPVIFLLYIKWKHNYWRRKGIAYVKPLSFWGNTENPFKTSLGLQHIVKEAYLQLKHRKVPHGGIYLFTKPAYIPVDLELVKHILLDSQYFRSYGFSHSGKNDIPNANLCAVDGDSWNNTRTKLTSLYVCSRMKQLFDSVLECGGPMIHNIDSRVKRGRSLDVKDVMLSFAIDVIGSCALGLDSHNSADTGEKFKKYGDELSCTNSSQNSLSSFIKLMAPSVAKLIHTRQAPTGLEASLINIIKKILNDRKIKGISRNDFIQLFIELEQESQNNEQQKLTMEQIAAQAYVFFVNGFEAPTAAITFLLHELAHNNVIQEQVREEIRAYMKAHNDKLTYDAVMEMKYLDQVINETLRKYPPIPYFNRVCIKPYKVPNTDVTIKEETLIIVSSLGIQRDPEYYPDPDKFDPRRFSDENKQTRPAGTR</sequence>
<accession>A0AAW1KFZ9</accession>
<reference evidence="16 17" key="1">
    <citation type="journal article" date="2024" name="BMC Genomics">
        <title>De novo assembly and annotation of Popillia japonica's genome with initial clues to its potential as an invasive pest.</title>
        <authorList>
            <person name="Cucini C."/>
            <person name="Boschi S."/>
            <person name="Funari R."/>
            <person name="Cardaioli E."/>
            <person name="Iannotti N."/>
            <person name="Marturano G."/>
            <person name="Paoli F."/>
            <person name="Bruttini M."/>
            <person name="Carapelli A."/>
            <person name="Frati F."/>
            <person name="Nardi F."/>
        </authorList>
    </citation>
    <scope>NUCLEOTIDE SEQUENCE [LARGE SCALE GENOMIC DNA]</scope>
    <source>
        <strain evidence="16">DMR45628</strain>
    </source>
</reference>
<dbReference type="Pfam" id="PF00067">
    <property type="entry name" value="p450"/>
    <property type="match status" value="1"/>
</dbReference>
<keyword evidence="7" id="KW-0479">Metal-binding</keyword>
<dbReference type="InterPro" id="IPR002403">
    <property type="entry name" value="Cyt_P450_E_grp-IV"/>
</dbReference>
<evidence type="ECO:0000256" key="11">
    <source>
        <dbReference type="ARBA" id="ARBA00023004"/>
    </source>
</evidence>
<comment type="cofactor">
    <cofactor evidence="1">
        <name>heme</name>
        <dbReference type="ChEBI" id="CHEBI:30413"/>
    </cofactor>
</comment>
<evidence type="ECO:0000313" key="17">
    <source>
        <dbReference type="Proteomes" id="UP001458880"/>
    </source>
</evidence>
<dbReference type="PANTHER" id="PTHR24292">
    <property type="entry name" value="CYTOCHROME P450"/>
    <property type="match status" value="1"/>
</dbReference>
<evidence type="ECO:0000256" key="9">
    <source>
        <dbReference type="ARBA" id="ARBA00022848"/>
    </source>
</evidence>
<keyword evidence="12" id="KW-0503">Monooxygenase</keyword>
<dbReference type="Proteomes" id="UP001458880">
    <property type="component" value="Unassembled WGS sequence"/>
</dbReference>
<dbReference type="GO" id="GO:0004497">
    <property type="term" value="F:monooxygenase activity"/>
    <property type="evidence" value="ECO:0007669"/>
    <property type="project" value="UniProtKB-KW"/>
</dbReference>
<protein>
    <submittedName>
        <fullName evidence="16">Cytochrome P450</fullName>
    </submittedName>
</protein>
<feature type="compositionally biased region" description="Basic and acidic residues" evidence="14">
    <location>
        <begin position="410"/>
        <end position="429"/>
    </location>
</feature>
<keyword evidence="13 15" id="KW-0472">Membrane</keyword>
<evidence type="ECO:0000256" key="1">
    <source>
        <dbReference type="ARBA" id="ARBA00001971"/>
    </source>
</evidence>
<dbReference type="InterPro" id="IPR001128">
    <property type="entry name" value="Cyt_P450"/>
</dbReference>
<comment type="subcellular location">
    <subcellularLocation>
        <location evidence="4">Endoplasmic reticulum membrane</location>
        <topology evidence="4">Peripheral membrane protein</topology>
    </subcellularLocation>
    <subcellularLocation>
        <location evidence="3">Microsome membrane</location>
        <topology evidence="3">Peripheral membrane protein</topology>
    </subcellularLocation>
</comment>
<dbReference type="AlphaFoldDB" id="A0AAW1KFZ9"/>
<evidence type="ECO:0000256" key="12">
    <source>
        <dbReference type="ARBA" id="ARBA00023033"/>
    </source>
</evidence>
<feature type="transmembrane region" description="Helical" evidence="15">
    <location>
        <begin position="6"/>
        <end position="22"/>
    </location>
</feature>
<dbReference type="InterPro" id="IPR036396">
    <property type="entry name" value="Cyt_P450_sf"/>
</dbReference>
<evidence type="ECO:0000256" key="6">
    <source>
        <dbReference type="ARBA" id="ARBA00022617"/>
    </source>
</evidence>
<dbReference type="GO" id="GO:0005506">
    <property type="term" value="F:iron ion binding"/>
    <property type="evidence" value="ECO:0007669"/>
    <property type="project" value="InterPro"/>
</dbReference>